<gene>
    <name evidence="2" type="ORF">KCX74_20065</name>
</gene>
<dbReference type="Proteomes" id="UP000675284">
    <property type="component" value="Unassembled WGS sequence"/>
</dbReference>
<protein>
    <submittedName>
        <fullName evidence="2">Uncharacterized protein</fullName>
    </submittedName>
</protein>
<feature type="compositionally biased region" description="Basic and acidic residues" evidence="1">
    <location>
        <begin position="120"/>
        <end position="129"/>
    </location>
</feature>
<reference evidence="2" key="1">
    <citation type="submission" date="2021-04" db="EMBL/GenBank/DDBJ databases">
        <title>Isolation and polyphasic classification of algal microorganism.</title>
        <authorList>
            <person name="Wang S."/>
        </authorList>
    </citation>
    <scope>NUCLEOTIDE SEQUENCE</scope>
    <source>
        <strain evidence="2">720a</strain>
    </source>
</reference>
<dbReference type="EMBL" id="JAGSOT010000109">
    <property type="protein sequence ID" value="MBR7798298.1"/>
    <property type="molecule type" value="Genomic_DNA"/>
</dbReference>
<feature type="region of interest" description="Disordered" evidence="1">
    <location>
        <begin position="120"/>
        <end position="146"/>
    </location>
</feature>
<evidence type="ECO:0000256" key="1">
    <source>
        <dbReference type="SAM" id="MobiDB-lite"/>
    </source>
</evidence>
<sequence>MANKRVEDAYKEIIKLMEGYESMKDMDTIESHSEGEQDDYITIQLMNGGKTRIYKDSLNAESFQEAVKKGTGFFYDDNGVTYNVNSIMSYSMPKEKEDYSEQKTIAELEAEEKEVIDAGKVFHEDSDSHKNHKTFSDGSYREGGSE</sequence>
<proteinExistence type="predicted"/>
<name>A0A941E228_9BACI</name>
<accession>A0A941E228</accession>
<evidence type="ECO:0000313" key="2">
    <source>
        <dbReference type="EMBL" id="MBR7798298.1"/>
    </source>
</evidence>
<dbReference type="RefSeq" id="WP_166531033.1">
    <property type="nucleotide sequence ID" value="NZ_JAGSOT010000109.1"/>
</dbReference>
<evidence type="ECO:0000313" key="3">
    <source>
        <dbReference type="Proteomes" id="UP000675284"/>
    </source>
</evidence>
<dbReference type="AlphaFoldDB" id="A0A941E228"/>
<keyword evidence="3" id="KW-1185">Reference proteome</keyword>
<organism evidence="2 3">
    <name type="scientific">Virgibacillus salarius</name>
    <dbReference type="NCBI Taxonomy" id="447199"/>
    <lineage>
        <taxon>Bacteria</taxon>
        <taxon>Bacillati</taxon>
        <taxon>Bacillota</taxon>
        <taxon>Bacilli</taxon>
        <taxon>Bacillales</taxon>
        <taxon>Bacillaceae</taxon>
        <taxon>Virgibacillus</taxon>
    </lineage>
</organism>
<comment type="caution">
    <text evidence="2">The sequence shown here is derived from an EMBL/GenBank/DDBJ whole genome shotgun (WGS) entry which is preliminary data.</text>
</comment>